<dbReference type="RefSeq" id="XP_021874018.1">
    <property type="nucleotide sequence ID" value="XM_022013130.1"/>
</dbReference>
<evidence type="ECO:0000256" key="5">
    <source>
        <dbReference type="ARBA" id="ARBA00022692"/>
    </source>
</evidence>
<evidence type="ECO:0000256" key="6">
    <source>
        <dbReference type="ARBA" id="ARBA00022968"/>
    </source>
</evidence>
<keyword evidence="13" id="KW-1185">Reference proteome</keyword>
<dbReference type="AlphaFoldDB" id="A0A1Y1UQC3"/>
<reference evidence="12 13" key="1">
    <citation type="submission" date="2017-03" db="EMBL/GenBank/DDBJ databases">
        <title>Widespread Adenine N6-methylation of Active Genes in Fungi.</title>
        <authorList>
            <consortium name="DOE Joint Genome Institute"/>
            <person name="Mondo S.J."/>
            <person name="Dannebaum R.O."/>
            <person name="Kuo R.C."/>
            <person name="Louie K.B."/>
            <person name="Bewick A.J."/>
            <person name="Labutti K."/>
            <person name="Haridas S."/>
            <person name="Kuo A."/>
            <person name="Salamov A."/>
            <person name="Ahrendt S.R."/>
            <person name="Lau R."/>
            <person name="Bowen B.P."/>
            <person name="Lipzen A."/>
            <person name="Sullivan W."/>
            <person name="Andreopoulos W.B."/>
            <person name="Clum A."/>
            <person name="Lindquist E."/>
            <person name="Daum C."/>
            <person name="Northen T.R."/>
            <person name="Ramamoorthy G."/>
            <person name="Schmitz R.J."/>
            <person name="Gryganskyi A."/>
            <person name="Culley D."/>
            <person name="Magnuson J."/>
            <person name="James T.Y."/>
            <person name="O'Malley M.A."/>
            <person name="Stajich J.E."/>
            <person name="Spatafora J.W."/>
            <person name="Visel A."/>
            <person name="Grigoriev I.V."/>
        </authorList>
    </citation>
    <scope>NUCLEOTIDE SEQUENCE [LARGE SCALE GENOMIC DNA]</scope>
    <source>
        <strain evidence="12 13">NRRL Y-17943</strain>
    </source>
</reference>
<evidence type="ECO:0000256" key="10">
    <source>
        <dbReference type="RuleBase" id="RU363063"/>
    </source>
</evidence>
<evidence type="ECO:0000256" key="11">
    <source>
        <dbReference type="SAM" id="MobiDB-lite"/>
    </source>
</evidence>
<keyword evidence="4" id="KW-0808">Transferase</keyword>
<feature type="transmembrane region" description="Helical" evidence="10">
    <location>
        <begin position="43"/>
        <end position="62"/>
    </location>
</feature>
<dbReference type="EMBL" id="NBSH01000002">
    <property type="protein sequence ID" value="ORX40233.1"/>
    <property type="molecule type" value="Genomic_DNA"/>
</dbReference>
<sequence>MTLTARAFPRSQNHPHIHHPAPPPSSRSFRNILRPSIRLKTTLYTLSLIIILLVILALNAGAQLSKPEGIPRPTDISRSAIDESLSDTGEGREVAQGKDAHLREGEIQRSFEEPDFALLSGLQPSQIGCDVPLKGEGSGSDEGVLVFLGIFSAAGNKDRRDLYRRVIIPDFPPDLVTVKFILASPALPENPLSSEAVTRSMALREIQAEMREHGDMVMLPIIDNIDSGKTHEYFKWVAKHYAGPGRVKGRPRFVMKADDDTILVMPNVISAFRNLDCADNIYWGTSAGRSHYFSEYFRGLAYAMSWPLVSWIGSADMPYAHVIKIEDARTGQWLRHLDPVTDPIHRLDMGWTMGDWNQLDITVETIALHWVKLDEWVIEQHQHLLEVWSSAGKDYSATSGVPPRDSIAKGKILPKGASEEHQRQKDLGWDVDGNIEN</sequence>
<evidence type="ECO:0000256" key="9">
    <source>
        <dbReference type="ARBA" id="ARBA00023136"/>
    </source>
</evidence>
<keyword evidence="5 10" id="KW-0812">Transmembrane</keyword>
<feature type="region of interest" description="Disordered" evidence="11">
    <location>
        <begin position="1"/>
        <end position="29"/>
    </location>
</feature>
<organism evidence="12 13">
    <name type="scientific">Kockovaella imperatae</name>
    <dbReference type="NCBI Taxonomy" id="4999"/>
    <lineage>
        <taxon>Eukaryota</taxon>
        <taxon>Fungi</taxon>
        <taxon>Dikarya</taxon>
        <taxon>Basidiomycota</taxon>
        <taxon>Agaricomycotina</taxon>
        <taxon>Tremellomycetes</taxon>
        <taxon>Tremellales</taxon>
        <taxon>Cuniculitremaceae</taxon>
        <taxon>Kockovaella</taxon>
    </lineage>
</organism>
<dbReference type="GO" id="GO:0051072">
    <property type="term" value="P:4,6-pyruvylated galactose residue biosynthetic process"/>
    <property type="evidence" value="ECO:0007669"/>
    <property type="project" value="TreeGrafter"/>
</dbReference>
<feature type="compositionally biased region" description="Basic and acidic residues" evidence="11">
    <location>
        <begin position="417"/>
        <end position="428"/>
    </location>
</feature>
<evidence type="ECO:0000256" key="3">
    <source>
        <dbReference type="ARBA" id="ARBA00022676"/>
    </source>
</evidence>
<dbReference type="InterPro" id="IPR002659">
    <property type="entry name" value="Glyco_trans_31"/>
</dbReference>
<keyword evidence="7 10" id="KW-1133">Transmembrane helix</keyword>
<dbReference type="PANTHER" id="PTHR11214:SF351">
    <property type="entry name" value="BETA-1,3-GALACTOSYLTRANSFERASE PVG3"/>
    <property type="match status" value="1"/>
</dbReference>
<protein>
    <recommendedName>
        <fullName evidence="10">Hexosyltransferase</fullName>
        <ecNumber evidence="10">2.4.1.-</ecNumber>
    </recommendedName>
</protein>
<keyword evidence="9 10" id="KW-0472">Membrane</keyword>
<dbReference type="GO" id="GO:0000139">
    <property type="term" value="C:Golgi membrane"/>
    <property type="evidence" value="ECO:0007669"/>
    <property type="project" value="UniProtKB-SubCell"/>
</dbReference>
<comment type="similarity">
    <text evidence="2 10">Belongs to the glycosyltransferase 31 family.</text>
</comment>
<accession>A0A1Y1UQC3</accession>
<evidence type="ECO:0000313" key="12">
    <source>
        <dbReference type="EMBL" id="ORX40233.1"/>
    </source>
</evidence>
<evidence type="ECO:0000256" key="2">
    <source>
        <dbReference type="ARBA" id="ARBA00008661"/>
    </source>
</evidence>
<evidence type="ECO:0000256" key="4">
    <source>
        <dbReference type="ARBA" id="ARBA00022679"/>
    </source>
</evidence>
<dbReference type="Proteomes" id="UP000193218">
    <property type="component" value="Unassembled WGS sequence"/>
</dbReference>
<evidence type="ECO:0000256" key="1">
    <source>
        <dbReference type="ARBA" id="ARBA00004323"/>
    </source>
</evidence>
<dbReference type="EC" id="2.4.1.-" evidence="10"/>
<name>A0A1Y1UQC3_9TREE</name>
<comment type="subcellular location">
    <subcellularLocation>
        <location evidence="1 10">Golgi apparatus membrane</location>
        <topology evidence="1 10">Single-pass type II membrane protein</topology>
    </subcellularLocation>
</comment>
<feature type="region of interest" description="Disordered" evidence="11">
    <location>
        <begin position="397"/>
        <end position="437"/>
    </location>
</feature>
<dbReference type="GeneID" id="33554938"/>
<proteinExistence type="inferred from homology"/>
<dbReference type="STRING" id="4999.A0A1Y1UQC3"/>
<evidence type="ECO:0000313" key="13">
    <source>
        <dbReference type="Proteomes" id="UP000193218"/>
    </source>
</evidence>
<dbReference type="InParanoid" id="A0A1Y1UQC3"/>
<keyword evidence="8 10" id="KW-0333">Golgi apparatus</keyword>
<keyword evidence="3 10" id="KW-0328">Glycosyltransferase</keyword>
<dbReference type="GO" id="GO:0016758">
    <property type="term" value="F:hexosyltransferase activity"/>
    <property type="evidence" value="ECO:0007669"/>
    <property type="project" value="InterPro"/>
</dbReference>
<comment type="caution">
    <text evidence="12">The sequence shown here is derived from an EMBL/GenBank/DDBJ whole genome shotgun (WGS) entry which is preliminary data.</text>
</comment>
<keyword evidence="6 10" id="KW-0735">Signal-anchor</keyword>
<dbReference type="OrthoDB" id="2139606at2759"/>
<evidence type="ECO:0000256" key="7">
    <source>
        <dbReference type="ARBA" id="ARBA00022989"/>
    </source>
</evidence>
<dbReference type="Gene3D" id="3.90.550.50">
    <property type="match status" value="1"/>
</dbReference>
<dbReference type="PANTHER" id="PTHR11214">
    <property type="entry name" value="BETA-1,3-N-ACETYLGLUCOSAMINYLTRANSFERASE"/>
    <property type="match status" value="1"/>
</dbReference>
<evidence type="ECO:0000256" key="8">
    <source>
        <dbReference type="ARBA" id="ARBA00023034"/>
    </source>
</evidence>
<gene>
    <name evidence="12" type="ORF">BD324DRAFT_575499</name>
</gene>